<comment type="caution">
    <text evidence="3">The sequence shown here is derived from an EMBL/GenBank/DDBJ whole genome shotgun (WGS) entry which is preliminary data.</text>
</comment>
<evidence type="ECO:0000256" key="1">
    <source>
        <dbReference type="ARBA" id="ARBA00006817"/>
    </source>
</evidence>
<accession>A0A7I9VB51</accession>
<dbReference type="Gene3D" id="3.30.530.20">
    <property type="match status" value="1"/>
</dbReference>
<dbReference type="GO" id="GO:0003700">
    <property type="term" value="F:DNA-binding transcription factor activity"/>
    <property type="evidence" value="ECO:0007669"/>
    <property type="project" value="InterPro"/>
</dbReference>
<dbReference type="SMART" id="SM00418">
    <property type="entry name" value="HTH_ARSR"/>
    <property type="match status" value="1"/>
</dbReference>
<feature type="domain" description="HTH arsR-type" evidence="2">
    <location>
        <begin position="1"/>
        <end position="70"/>
    </location>
</feature>
<proteinExistence type="inferred from homology"/>
<dbReference type="RefSeq" id="WP_161896003.1">
    <property type="nucleotide sequence ID" value="NZ_BJOV01000005.1"/>
</dbReference>
<dbReference type="CDD" id="cd00090">
    <property type="entry name" value="HTH_ARSR"/>
    <property type="match status" value="1"/>
</dbReference>
<protein>
    <submittedName>
        <fullName evidence="3">Putative transcriptional regulator, ArsR family protein</fullName>
    </submittedName>
</protein>
<dbReference type="InterPro" id="IPR013538">
    <property type="entry name" value="ASHA1/2-like_C"/>
</dbReference>
<dbReference type="PROSITE" id="PS50987">
    <property type="entry name" value="HTH_ARSR_2"/>
    <property type="match status" value="1"/>
</dbReference>
<dbReference type="SUPFAM" id="SSF55961">
    <property type="entry name" value="Bet v1-like"/>
    <property type="match status" value="1"/>
</dbReference>
<sequence>MLHERSGLTLGELCDGLDMRRQSVSQHLALLDDAGLVTSIRDGRRKLHYLNAVPIHEIQQRWIWKFEEPTLAVLASVKRHAEESFMTTQQTGVVPDYVYTTYIRATPDQVWEALTDPEITARYWGHAQTSDWRVGSRVDHVRTDGSGVVDVSGRVIETDRPRRLVFGFGDPIAAADPDAEISVVAFDIEQGSDIVKLTVTHTNLQSPDDLRDISQGWPAVLANLKTLLETGDVLPQEPWTLG</sequence>
<dbReference type="CDD" id="cd08893">
    <property type="entry name" value="SRPBCC_CalC_Aha1-like_GntR-HTH"/>
    <property type="match status" value="1"/>
</dbReference>
<dbReference type="EMBL" id="BJOV01000005">
    <property type="protein sequence ID" value="GEE02323.1"/>
    <property type="molecule type" value="Genomic_DNA"/>
</dbReference>
<dbReference type="SUPFAM" id="SSF46785">
    <property type="entry name" value="Winged helix' DNA-binding domain"/>
    <property type="match status" value="1"/>
</dbReference>
<organism evidence="3 4">
    <name type="scientific">Gordonia spumicola</name>
    <dbReference type="NCBI Taxonomy" id="589161"/>
    <lineage>
        <taxon>Bacteria</taxon>
        <taxon>Bacillati</taxon>
        <taxon>Actinomycetota</taxon>
        <taxon>Actinomycetes</taxon>
        <taxon>Mycobacteriales</taxon>
        <taxon>Gordoniaceae</taxon>
        <taxon>Gordonia</taxon>
    </lineage>
</organism>
<keyword evidence="4" id="KW-1185">Reference proteome</keyword>
<evidence type="ECO:0000313" key="4">
    <source>
        <dbReference type="Proteomes" id="UP000444960"/>
    </source>
</evidence>
<dbReference type="InterPro" id="IPR036390">
    <property type="entry name" value="WH_DNA-bd_sf"/>
</dbReference>
<dbReference type="InterPro" id="IPR011991">
    <property type="entry name" value="ArsR-like_HTH"/>
</dbReference>
<dbReference type="InterPro" id="IPR023393">
    <property type="entry name" value="START-like_dom_sf"/>
</dbReference>
<dbReference type="InterPro" id="IPR036388">
    <property type="entry name" value="WH-like_DNA-bd_sf"/>
</dbReference>
<dbReference type="Proteomes" id="UP000444960">
    <property type="component" value="Unassembled WGS sequence"/>
</dbReference>
<evidence type="ECO:0000259" key="2">
    <source>
        <dbReference type="PROSITE" id="PS50987"/>
    </source>
</evidence>
<dbReference type="Gene3D" id="1.10.10.10">
    <property type="entry name" value="Winged helix-like DNA-binding domain superfamily/Winged helix DNA-binding domain"/>
    <property type="match status" value="1"/>
</dbReference>
<dbReference type="OrthoDB" id="9815653at2"/>
<comment type="similarity">
    <text evidence="1">Belongs to the AHA1 family.</text>
</comment>
<dbReference type="InterPro" id="IPR001845">
    <property type="entry name" value="HTH_ArsR_DNA-bd_dom"/>
</dbReference>
<name>A0A7I9VB51_9ACTN</name>
<dbReference type="AlphaFoldDB" id="A0A7I9VB51"/>
<gene>
    <name evidence="3" type="ORF">nbrc107696_27690</name>
</gene>
<dbReference type="Pfam" id="PF08327">
    <property type="entry name" value="AHSA1"/>
    <property type="match status" value="1"/>
</dbReference>
<evidence type="ECO:0000313" key="3">
    <source>
        <dbReference type="EMBL" id="GEE02323.1"/>
    </source>
</evidence>
<dbReference type="Pfam" id="PF12840">
    <property type="entry name" value="HTH_20"/>
    <property type="match status" value="1"/>
</dbReference>
<reference evidence="4" key="1">
    <citation type="submission" date="2019-06" db="EMBL/GenBank/DDBJ databases">
        <title>Gordonia isolated from sludge of a wastewater treatment plant.</title>
        <authorList>
            <person name="Tamura T."/>
            <person name="Aoyama K."/>
            <person name="Kang Y."/>
            <person name="Saito S."/>
            <person name="Akiyama N."/>
            <person name="Yazawa K."/>
            <person name="Gonoi T."/>
            <person name="Mikami Y."/>
        </authorList>
    </citation>
    <scope>NUCLEOTIDE SEQUENCE [LARGE SCALE GENOMIC DNA]</scope>
    <source>
        <strain evidence="4">NBRC 107696</strain>
    </source>
</reference>